<dbReference type="EMBL" id="JAJNCO010000036">
    <property type="protein sequence ID" value="MCD2114958.1"/>
    <property type="molecule type" value="Genomic_DNA"/>
</dbReference>
<dbReference type="Proteomes" id="UP001198630">
    <property type="component" value="Unassembled WGS sequence"/>
</dbReference>
<accession>A0AAW4XPJ6</accession>
<evidence type="ECO:0000313" key="3">
    <source>
        <dbReference type="Proteomes" id="UP001198630"/>
    </source>
</evidence>
<sequence>MTGRVLVGMSIREVNAIRELEAAAAGADARLAFLQNAEPALSTVLTELADRGVTRIEWLGVCFGRWPPACRGCDGSPRTGGASAAPRHRMS</sequence>
<dbReference type="RefSeq" id="WP_230792888.1">
    <property type="nucleotide sequence ID" value="NZ_JAJNCO010000036.1"/>
</dbReference>
<name>A0AAW4XPJ6_RHORH</name>
<evidence type="ECO:0000313" key="2">
    <source>
        <dbReference type="EMBL" id="MCD2114958.1"/>
    </source>
</evidence>
<feature type="region of interest" description="Disordered" evidence="1">
    <location>
        <begin position="71"/>
        <end position="91"/>
    </location>
</feature>
<gene>
    <name evidence="2" type="ORF">LQ384_28170</name>
</gene>
<comment type="caution">
    <text evidence="2">The sequence shown here is derived from an EMBL/GenBank/DDBJ whole genome shotgun (WGS) entry which is preliminary data.</text>
</comment>
<reference evidence="2" key="1">
    <citation type="submission" date="2021-11" db="EMBL/GenBank/DDBJ databases">
        <title>Development of a sustainable strategy for remediation of hydrocarbon-contaminated territories based on the waste exchange concept.</title>
        <authorList>
            <person name="Elkin A."/>
        </authorList>
    </citation>
    <scope>NUCLEOTIDE SEQUENCE</scope>
    <source>
        <strain evidence="2">IEGM 757</strain>
    </source>
</reference>
<organism evidence="2 3">
    <name type="scientific">Rhodococcus rhodochrous</name>
    <dbReference type="NCBI Taxonomy" id="1829"/>
    <lineage>
        <taxon>Bacteria</taxon>
        <taxon>Bacillati</taxon>
        <taxon>Actinomycetota</taxon>
        <taxon>Actinomycetes</taxon>
        <taxon>Mycobacteriales</taxon>
        <taxon>Nocardiaceae</taxon>
        <taxon>Rhodococcus</taxon>
    </lineage>
</organism>
<protein>
    <submittedName>
        <fullName evidence="2">Uncharacterized protein</fullName>
    </submittedName>
</protein>
<dbReference type="AlphaFoldDB" id="A0AAW4XPJ6"/>
<evidence type="ECO:0000256" key="1">
    <source>
        <dbReference type="SAM" id="MobiDB-lite"/>
    </source>
</evidence>
<proteinExistence type="predicted"/>